<reference evidence="1 2" key="1">
    <citation type="journal article" date="2019" name="Nat. Ecol. Evol.">
        <title>Megaphylogeny resolves global patterns of mushroom evolution.</title>
        <authorList>
            <person name="Varga T."/>
            <person name="Krizsan K."/>
            <person name="Foldi C."/>
            <person name="Dima B."/>
            <person name="Sanchez-Garcia M."/>
            <person name="Sanchez-Ramirez S."/>
            <person name="Szollosi G.J."/>
            <person name="Szarkandi J.G."/>
            <person name="Papp V."/>
            <person name="Albert L."/>
            <person name="Andreopoulos W."/>
            <person name="Angelini C."/>
            <person name="Antonin V."/>
            <person name="Barry K.W."/>
            <person name="Bougher N.L."/>
            <person name="Buchanan P."/>
            <person name="Buyck B."/>
            <person name="Bense V."/>
            <person name="Catcheside P."/>
            <person name="Chovatia M."/>
            <person name="Cooper J."/>
            <person name="Damon W."/>
            <person name="Desjardin D."/>
            <person name="Finy P."/>
            <person name="Geml J."/>
            <person name="Haridas S."/>
            <person name="Hughes K."/>
            <person name="Justo A."/>
            <person name="Karasinski D."/>
            <person name="Kautmanova I."/>
            <person name="Kiss B."/>
            <person name="Kocsube S."/>
            <person name="Kotiranta H."/>
            <person name="LaButti K.M."/>
            <person name="Lechner B.E."/>
            <person name="Liimatainen K."/>
            <person name="Lipzen A."/>
            <person name="Lukacs Z."/>
            <person name="Mihaltcheva S."/>
            <person name="Morgado L.N."/>
            <person name="Niskanen T."/>
            <person name="Noordeloos M.E."/>
            <person name="Ohm R.A."/>
            <person name="Ortiz-Santana B."/>
            <person name="Ovrebo C."/>
            <person name="Racz N."/>
            <person name="Riley R."/>
            <person name="Savchenko A."/>
            <person name="Shiryaev A."/>
            <person name="Soop K."/>
            <person name="Spirin V."/>
            <person name="Szebenyi C."/>
            <person name="Tomsovsky M."/>
            <person name="Tulloss R.E."/>
            <person name="Uehling J."/>
            <person name="Grigoriev I.V."/>
            <person name="Vagvolgyi C."/>
            <person name="Papp T."/>
            <person name="Martin F.M."/>
            <person name="Miettinen O."/>
            <person name="Hibbett D.S."/>
            <person name="Nagy L.G."/>
        </authorList>
    </citation>
    <scope>NUCLEOTIDE SEQUENCE [LARGE SCALE GENOMIC DNA]</scope>
    <source>
        <strain evidence="1 2">OMC1185</strain>
    </source>
</reference>
<proteinExistence type="predicted"/>
<evidence type="ECO:0000313" key="1">
    <source>
        <dbReference type="EMBL" id="TFK53187.1"/>
    </source>
</evidence>
<keyword evidence="2" id="KW-1185">Reference proteome</keyword>
<dbReference type="EMBL" id="ML213508">
    <property type="protein sequence ID" value="TFK53187.1"/>
    <property type="molecule type" value="Genomic_DNA"/>
</dbReference>
<gene>
    <name evidence="1" type="ORF">OE88DRAFT_1657104</name>
</gene>
<dbReference type="AlphaFoldDB" id="A0A5C3N8N4"/>
<evidence type="ECO:0000313" key="2">
    <source>
        <dbReference type="Proteomes" id="UP000305948"/>
    </source>
</evidence>
<accession>A0A5C3N8N4</accession>
<sequence length="78" mass="8711">MYAQRSSLQVLPIVWPVRALYTYSGSLSLPRIVPPMPYSSAYLGSFSQELEYARPSAIYIEVELQNCAGAQNGVKRAR</sequence>
<dbReference type="Proteomes" id="UP000305948">
    <property type="component" value="Unassembled WGS sequence"/>
</dbReference>
<name>A0A5C3N8N4_9AGAM</name>
<organism evidence="1 2">
    <name type="scientific">Heliocybe sulcata</name>
    <dbReference type="NCBI Taxonomy" id="5364"/>
    <lineage>
        <taxon>Eukaryota</taxon>
        <taxon>Fungi</taxon>
        <taxon>Dikarya</taxon>
        <taxon>Basidiomycota</taxon>
        <taxon>Agaricomycotina</taxon>
        <taxon>Agaricomycetes</taxon>
        <taxon>Gloeophyllales</taxon>
        <taxon>Gloeophyllaceae</taxon>
        <taxon>Heliocybe</taxon>
    </lineage>
</organism>
<protein>
    <submittedName>
        <fullName evidence="1">Uncharacterized protein</fullName>
    </submittedName>
</protein>